<evidence type="ECO:0000313" key="5">
    <source>
        <dbReference type="EMBL" id="MBB2992973.1"/>
    </source>
</evidence>
<dbReference type="EMBL" id="JACHVU010000013">
    <property type="protein sequence ID" value="MBB2992973.1"/>
    <property type="molecule type" value="Genomic_DNA"/>
</dbReference>
<dbReference type="PANTHER" id="PTHR43464:SF19">
    <property type="entry name" value="UBIQUINONE BIOSYNTHESIS O-METHYLTRANSFERASE, MITOCHONDRIAL"/>
    <property type="match status" value="1"/>
</dbReference>
<dbReference type="GO" id="GO:0008168">
    <property type="term" value="F:methyltransferase activity"/>
    <property type="evidence" value="ECO:0007669"/>
    <property type="project" value="UniProtKB-KW"/>
</dbReference>
<evidence type="ECO:0000256" key="1">
    <source>
        <dbReference type="ARBA" id="ARBA00022603"/>
    </source>
</evidence>
<dbReference type="InterPro" id="IPR041698">
    <property type="entry name" value="Methyltransf_25"/>
</dbReference>
<evidence type="ECO:0000313" key="6">
    <source>
        <dbReference type="Proteomes" id="UP000550501"/>
    </source>
</evidence>
<dbReference type="Gene3D" id="3.40.50.150">
    <property type="entry name" value="Vaccinia Virus protein VP39"/>
    <property type="match status" value="1"/>
</dbReference>
<dbReference type="AlphaFoldDB" id="A0A839QBM2"/>
<protein>
    <submittedName>
        <fullName evidence="5">SAM-dependent methyltransferase</fullName>
    </submittedName>
</protein>
<dbReference type="CDD" id="cd02440">
    <property type="entry name" value="AdoMet_MTases"/>
    <property type="match status" value="1"/>
</dbReference>
<keyword evidence="6" id="KW-1185">Reference proteome</keyword>
<dbReference type="PANTHER" id="PTHR43464">
    <property type="entry name" value="METHYLTRANSFERASE"/>
    <property type="match status" value="1"/>
</dbReference>
<keyword evidence="3" id="KW-0949">S-adenosyl-L-methionine</keyword>
<gene>
    <name evidence="5" type="ORF">FHR72_004480</name>
</gene>
<feature type="domain" description="Methyltransferase" evidence="4">
    <location>
        <begin position="49"/>
        <end position="141"/>
    </location>
</feature>
<accession>A0A839QBM2</accession>
<keyword evidence="1 5" id="KW-0489">Methyltransferase</keyword>
<dbReference type="Proteomes" id="UP000550501">
    <property type="component" value="Unassembled WGS sequence"/>
</dbReference>
<comment type="caution">
    <text evidence="5">The sequence shown here is derived from an EMBL/GenBank/DDBJ whole genome shotgun (WGS) entry which is preliminary data.</text>
</comment>
<reference evidence="5 6" key="1">
    <citation type="submission" date="2020-08" db="EMBL/GenBank/DDBJ databases">
        <title>The Agave Microbiome: Exploring the role of microbial communities in plant adaptations to desert environments.</title>
        <authorList>
            <person name="Partida-Martinez L.P."/>
        </authorList>
    </citation>
    <scope>NUCLEOTIDE SEQUENCE [LARGE SCALE GENOMIC DNA]</scope>
    <source>
        <strain evidence="5 6">AT2.18</strain>
    </source>
</reference>
<dbReference type="InterPro" id="IPR029063">
    <property type="entry name" value="SAM-dependent_MTases_sf"/>
</dbReference>
<dbReference type="RefSeq" id="WP_183472190.1">
    <property type="nucleotide sequence ID" value="NZ_JACHVU010000013.1"/>
</dbReference>
<evidence type="ECO:0000259" key="4">
    <source>
        <dbReference type="Pfam" id="PF13649"/>
    </source>
</evidence>
<dbReference type="Pfam" id="PF13649">
    <property type="entry name" value="Methyltransf_25"/>
    <property type="match status" value="1"/>
</dbReference>
<proteinExistence type="predicted"/>
<evidence type="ECO:0000256" key="3">
    <source>
        <dbReference type="ARBA" id="ARBA00022691"/>
    </source>
</evidence>
<sequence length="205" mass="22178">MSSRWQQSDRPRGDDYDARWQKLAAAGQSIHGEAGLIEQLLHGIDGTSVLDAGCGTGRVAIELAARGFSVVGLDADPAMLGAARAKAPDLRWVEADLVDTDSRVEDTFDVVAMPGNVMIFLDRGTEATVVSQLARRLTPTGLLVAGFQLTTGRLTLARYDEVAAAAGLELVNRWATWDRRPYEGGDYAVSVHRPATARRELTSKR</sequence>
<dbReference type="SUPFAM" id="SSF53335">
    <property type="entry name" value="S-adenosyl-L-methionine-dependent methyltransferases"/>
    <property type="match status" value="1"/>
</dbReference>
<dbReference type="GO" id="GO:0032259">
    <property type="term" value="P:methylation"/>
    <property type="evidence" value="ECO:0007669"/>
    <property type="project" value="UniProtKB-KW"/>
</dbReference>
<organism evidence="5 6">
    <name type="scientific">Mycolicibacterium iranicum</name>
    <name type="common">Mycobacterium iranicum</name>
    <dbReference type="NCBI Taxonomy" id="912594"/>
    <lineage>
        <taxon>Bacteria</taxon>
        <taxon>Bacillati</taxon>
        <taxon>Actinomycetota</taxon>
        <taxon>Actinomycetes</taxon>
        <taxon>Mycobacteriales</taxon>
        <taxon>Mycobacteriaceae</taxon>
        <taxon>Mycolicibacterium</taxon>
    </lineage>
</organism>
<keyword evidence="2 5" id="KW-0808">Transferase</keyword>
<name>A0A839QBM2_MYCIR</name>
<evidence type="ECO:0000256" key="2">
    <source>
        <dbReference type="ARBA" id="ARBA00022679"/>
    </source>
</evidence>